<proteinExistence type="predicted"/>
<organism evidence="1 2">
    <name type="scientific">Chelatococcus composti</name>
    <dbReference type="NCBI Taxonomy" id="1743235"/>
    <lineage>
        <taxon>Bacteria</taxon>
        <taxon>Pseudomonadati</taxon>
        <taxon>Pseudomonadota</taxon>
        <taxon>Alphaproteobacteria</taxon>
        <taxon>Hyphomicrobiales</taxon>
        <taxon>Chelatococcaceae</taxon>
        <taxon>Chelatococcus</taxon>
    </lineage>
</organism>
<gene>
    <name evidence="1" type="ORF">HNQ73_000536</name>
</gene>
<name>A0A841K2G2_9HYPH</name>
<reference evidence="1 2" key="1">
    <citation type="submission" date="2020-08" db="EMBL/GenBank/DDBJ databases">
        <title>Genomic Encyclopedia of Type Strains, Phase IV (KMG-IV): sequencing the most valuable type-strain genomes for metagenomic binning, comparative biology and taxonomic classification.</title>
        <authorList>
            <person name="Goeker M."/>
        </authorList>
    </citation>
    <scope>NUCLEOTIDE SEQUENCE [LARGE SCALE GENOMIC DNA]</scope>
    <source>
        <strain evidence="1 2">DSM 101465</strain>
    </source>
</reference>
<accession>A0A841K2G2</accession>
<evidence type="ECO:0000313" key="1">
    <source>
        <dbReference type="EMBL" id="MBB6166928.1"/>
    </source>
</evidence>
<evidence type="ECO:0000313" key="2">
    <source>
        <dbReference type="Proteomes" id="UP000588017"/>
    </source>
</evidence>
<protein>
    <submittedName>
        <fullName evidence="1">Uncharacterized protein</fullName>
    </submittedName>
</protein>
<dbReference type="EMBL" id="JACHEH010000001">
    <property type="protein sequence ID" value="MBB6166928.1"/>
    <property type="molecule type" value="Genomic_DNA"/>
</dbReference>
<keyword evidence="2" id="KW-1185">Reference proteome</keyword>
<dbReference type="Proteomes" id="UP000588017">
    <property type="component" value="Unassembled WGS sequence"/>
</dbReference>
<comment type="caution">
    <text evidence="1">The sequence shown here is derived from an EMBL/GenBank/DDBJ whole genome shotgun (WGS) entry which is preliminary data.</text>
</comment>
<dbReference type="AlphaFoldDB" id="A0A841K2G2"/>
<sequence>MAETELVLLRDTGDDELDVMVDAFARIRKRLQDIRGEP</sequence>